<keyword evidence="1" id="KW-0732">Signal</keyword>
<evidence type="ECO:0000313" key="2">
    <source>
        <dbReference type="EMBL" id="DAD37950.1"/>
    </source>
</evidence>
<reference evidence="2 3" key="1">
    <citation type="journal article" date="2020" name="Mol. Biol. Evol.">
        <title>Distinct Expression and Methylation Patterns for Genes with Different Fates following a Single Whole-Genome Duplication in Flowering Plants.</title>
        <authorList>
            <person name="Shi T."/>
            <person name="Rahmani R.S."/>
            <person name="Gugger P.F."/>
            <person name="Wang M."/>
            <person name="Li H."/>
            <person name="Zhang Y."/>
            <person name="Li Z."/>
            <person name="Wang Q."/>
            <person name="Van de Peer Y."/>
            <person name="Marchal K."/>
            <person name="Chen J."/>
        </authorList>
    </citation>
    <scope>NUCLEOTIDE SEQUENCE [LARGE SCALE GENOMIC DNA]</scope>
    <source>
        <tissue evidence="2">Leaf</tissue>
    </source>
</reference>
<feature type="signal peptide" evidence="1">
    <location>
        <begin position="1"/>
        <end position="22"/>
    </location>
</feature>
<keyword evidence="3" id="KW-1185">Reference proteome</keyword>
<evidence type="ECO:0000256" key="1">
    <source>
        <dbReference type="SAM" id="SignalP"/>
    </source>
</evidence>
<dbReference type="EMBL" id="DUZY01000004">
    <property type="protein sequence ID" value="DAD37950.1"/>
    <property type="molecule type" value="Genomic_DNA"/>
</dbReference>
<accession>A0A822YZK6</accession>
<evidence type="ECO:0000313" key="3">
    <source>
        <dbReference type="Proteomes" id="UP000607653"/>
    </source>
</evidence>
<name>A0A822YZK6_NELNU</name>
<feature type="chain" id="PRO_5032321123" evidence="1">
    <location>
        <begin position="23"/>
        <end position="66"/>
    </location>
</feature>
<comment type="caution">
    <text evidence="2">The sequence shown here is derived from an EMBL/GenBank/DDBJ whole genome shotgun (WGS) entry which is preliminary data.</text>
</comment>
<gene>
    <name evidence="2" type="ORF">HUJ06_008591</name>
</gene>
<dbReference type="Proteomes" id="UP000607653">
    <property type="component" value="Unassembled WGS sequence"/>
</dbReference>
<proteinExistence type="predicted"/>
<sequence length="66" mass="7838">MRVGRGLRSCLWNLGHCWVLFCVKDFIPSLRWVDYLSGLDARVEKNFKELDCFLDQVINYNNLFLP</sequence>
<organism evidence="2 3">
    <name type="scientific">Nelumbo nucifera</name>
    <name type="common">Sacred lotus</name>
    <dbReference type="NCBI Taxonomy" id="4432"/>
    <lineage>
        <taxon>Eukaryota</taxon>
        <taxon>Viridiplantae</taxon>
        <taxon>Streptophyta</taxon>
        <taxon>Embryophyta</taxon>
        <taxon>Tracheophyta</taxon>
        <taxon>Spermatophyta</taxon>
        <taxon>Magnoliopsida</taxon>
        <taxon>Proteales</taxon>
        <taxon>Nelumbonaceae</taxon>
        <taxon>Nelumbo</taxon>
    </lineage>
</organism>
<dbReference type="AlphaFoldDB" id="A0A822YZK6"/>
<protein>
    <submittedName>
        <fullName evidence="2">Uncharacterized protein</fullName>
    </submittedName>
</protein>